<dbReference type="InterPro" id="IPR013783">
    <property type="entry name" value="Ig-like_fold"/>
</dbReference>
<feature type="active site" description="Charge relay system" evidence="5">
    <location>
        <position position="384"/>
    </location>
</feature>
<dbReference type="InterPro" id="IPR054399">
    <property type="entry name" value="Fervidolysin-like_N_prodom"/>
</dbReference>
<dbReference type="Gene3D" id="3.40.50.200">
    <property type="entry name" value="Peptidase S8/S53 domain"/>
    <property type="match status" value="1"/>
</dbReference>
<dbReference type="GO" id="GO:0006508">
    <property type="term" value="P:proteolysis"/>
    <property type="evidence" value="ECO:0007669"/>
    <property type="project" value="UniProtKB-KW"/>
</dbReference>
<dbReference type="RefSeq" id="WP_091403107.1">
    <property type="nucleotide sequence ID" value="NZ_FMYV01000003.1"/>
</dbReference>
<dbReference type="PANTHER" id="PTHR43806">
    <property type="entry name" value="PEPTIDASE S8"/>
    <property type="match status" value="1"/>
</dbReference>
<dbReference type="Gene3D" id="3.30.70.80">
    <property type="entry name" value="Peptidase S8 propeptide/proteinase inhibitor I9"/>
    <property type="match status" value="1"/>
</dbReference>
<dbReference type="Pfam" id="PF22148">
    <property type="entry name" value="Fervidolysin_NPro-like"/>
    <property type="match status" value="1"/>
</dbReference>
<dbReference type="Gene3D" id="2.60.40.1800">
    <property type="match status" value="1"/>
</dbReference>
<keyword evidence="2 5" id="KW-0645">Protease</keyword>
<evidence type="ECO:0000259" key="6">
    <source>
        <dbReference type="Pfam" id="PF00082"/>
    </source>
</evidence>
<evidence type="ECO:0000259" key="7">
    <source>
        <dbReference type="Pfam" id="PF22148"/>
    </source>
</evidence>
<dbReference type="PROSITE" id="PS51257">
    <property type="entry name" value="PROKAR_LIPOPROTEIN"/>
    <property type="match status" value="1"/>
</dbReference>
<dbReference type="GO" id="GO:0004252">
    <property type="term" value="F:serine-type endopeptidase activity"/>
    <property type="evidence" value="ECO:0007669"/>
    <property type="project" value="UniProtKB-UniRule"/>
</dbReference>
<dbReference type="InterPro" id="IPR037045">
    <property type="entry name" value="S8pro/Inhibitor_I9_sf"/>
</dbReference>
<accession>A0A1G6KTK2</accession>
<dbReference type="SUPFAM" id="SSF52743">
    <property type="entry name" value="Subtilisin-like"/>
    <property type="match status" value="1"/>
</dbReference>
<dbReference type="PRINTS" id="PR00723">
    <property type="entry name" value="SUBTILISIN"/>
</dbReference>
<dbReference type="InterPro" id="IPR015500">
    <property type="entry name" value="Peptidase_S8_subtilisin-rel"/>
</dbReference>
<evidence type="ECO:0000256" key="3">
    <source>
        <dbReference type="ARBA" id="ARBA00022801"/>
    </source>
</evidence>
<dbReference type="InterPro" id="IPR050131">
    <property type="entry name" value="Peptidase_S8_subtilisin-like"/>
</dbReference>
<feature type="active site" description="Charge relay system" evidence="5">
    <location>
        <position position="185"/>
    </location>
</feature>
<dbReference type="PROSITE" id="PS00137">
    <property type="entry name" value="SUBTILASE_HIS"/>
    <property type="match status" value="1"/>
</dbReference>
<organism evidence="9 10">
    <name type="scientific">Geotoga petraea</name>
    <dbReference type="NCBI Taxonomy" id="28234"/>
    <lineage>
        <taxon>Bacteria</taxon>
        <taxon>Thermotogati</taxon>
        <taxon>Thermotogota</taxon>
        <taxon>Thermotogae</taxon>
        <taxon>Petrotogales</taxon>
        <taxon>Petrotogaceae</taxon>
        <taxon>Geotoga</taxon>
    </lineage>
</organism>
<keyword evidence="3 5" id="KW-0378">Hydrolase</keyword>
<dbReference type="Gene3D" id="2.60.40.10">
    <property type="entry name" value="Immunoglobulins"/>
    <property type="match status" value="1"/>
</dbReference>
<dbReference type="EMBL" id="FMYV01000003">
    <property type="protein sequence ID" value="SDC33696.1"/>
    <property type="molecule type" value="Genomic_DNA"/>
</dbReference>
<dbReference type="Proteomes" id="UP000199322">
    <property type="component" value="Unassembled WGS sequence"/>
</dbReference>
<proteinExistence type="inferred from homology"/>
<dbReference type="PROSITE" id="PS51892">
    <property type="entry name" value="SUBTILASE"/>
    <property type="match status" value="1"/>
</dbReference>
<protein>
    <submittedName>
        <fullName evidence="9">Serine protease, subtilisin family</fullName>
    </submittedName>
</protein>
<feature type="active site" description="Charge relay system" evidence="5">
    <location>
        <position position="222"/>
    </location>
</feature>
<dbReference type="Pfam" id="PF24025">
    <property type="entry name" value="Ig_DR_A0283-like"/>
    <property type="match status" value="1"/>
</dbReference>
<sequence length="793" mass="86552">MKKLYIVFLIVISLLLVSCSTFTSNEENKIKNEPIKNPTEVTLVNDLIANRMKELDNFDYFENQINIGYIDQESLDELLETLKVSRRNVRTIEKLKIANIKLDISTKEALEKIQKLNPKGIKFAEPNFKRELDEPTISKNEMDTRAAGIGDDLTDYQWAINNKHLRAEEAWKIATGKGVIVSIMDGGSDSSHPDLSGQYADGFDSYHATLIPANTSVPYGDHGTHVSGIVAAKNDGKGITGLSPEASLMVAPVFVPGFVGDFYVANNVIWSVDNGAKILQNSWGGPGYSDTLKVGFDYALMNDAIVVVSTGNTHINENWGSPNSLPGIIGVGASDVNGKVSKFSSRGDSVSVVAPGVQILSTIPVGSPDVSTLYGPYAYWDGTSMASPYVSALAALLFEKHPDATAYQIRKLIESTADDKGNPGWDEDYGYGVINPVAALNAPLPSKKGSNYIITVTDSTGSVPLSGVYVTLKRVDGPSYYARTDSTGKVGFYQIDPDTYDVIIGGPDLLASSTLILRGEEQNSMTLEDKVISDGLTNESIKFKSTIEIKLNPPTATGNYSIDILNSNFGRILTKGFDSTTNITEKDIITPVFYIGVSSDNMPSLPAPFMTDDFETEDFSGFDWVTQGDGIPTVIEDPNDPTNHIVSFPDLDNEQESSIATVVTLDPATFGYKMSFDYKVSSEQDWDFFIVEVNGTTVFRDSGLVNWTTQTINLLAGENTIEFVYKKDQMVSSYEDTAWLDNVSISKIPDDYGDYAVTGDIIINGKTIPINHSLYNGPIIDEFDGIDAPYTIY</sequence>
<feature type="domain" description="Peptidase S8/S53" evidence="6">
    <location>
        <begin position="176"/>
        <end position="432"/>
    </location>
</feature>
<comment type="similarity">
    <text evidence="1 5">Belongs to the peptidase S8 family.</text>
</comment>
<keyword evidence="10" id="KW-1185">Reference proteome</keyword>
<keyword evidence="4 5" id="KW-0720">Serine protease</keyword>
<dbReference type="InterPro" id="IPR056489">
    <property type="entry name" value="Ig_Fls_DR_A0283-like"/>
</dbReference>
<name>A0A1G6KTK2_9BACT</name>
<evidence type="ECO:0000313" key="9">
    <source>
        <dbReference type="EMBL" id="SDC33696.1"/>
    </source>
</evidence>
<dbReference type="PANTHER" id="PTHR43806:SF11">
    <property type="entry name" value="CEREVISIN-RELATED"/>
    <property type="match status" value="1"/>
</dbReference>
<dbReference type="STRING" id="28234.SAMN04488588_0860"/>
<reference evidence="9 10" key="1">
    <citation type="submission" date="2016-10" db="EMBL/GenBank/DDBJ databases">
        <authorList>
            <person name="de Groot N.N."/>
        </authorList>
    </citation>
    <scope>NUCLEOTIDE SEQUENCE [LARGE SCALE GENOMIC DNA]</scope>
    <source>
        <strain evidence="9 10">WG14</strain>
    </source>
</reference>
<evidence type="ECO:0000256" key="5">
    <source>
        <dbReference type="PROSITE-ProRule" id="PRU01240"/>
    </source>
</evidence>
<dbReference type="PROSITE" id="PS00138">
    <property type="entry name" value="SUBTILASE_SER"/>
    <property type="match status" value="1"/>
</dbReference>
<dbReference type="Gene3D" id="2.60.120.260">
    <property type="entry name" value="Galactose-binding domain-like"/>
    <property type="match status" value="1"/>
</dbReference>
<evidence type="ECO:0000256" key="2">
    <source>
        <dbReference type="ARBA" id="ARBA00022670"/>
    </source>
</evidence>
<dbReference type="InterPro" id="IPR036852">
    <property type="entry name" value="Peptidase_S8/S53_dom_sf"/>
</dbReference>
<evidence type="ECO:0000256" key="1">
    <source>
        <dbReference type="ARBA" id="ARBA00011073"/>
    </source>
</evidence>
<evidence type="ECO:0000256" key="4">
    <source>
        <dbReference type="ARBA" id="ARBA00022825"/>
    </source>
</evidence>
<dbReference type="InterPro" id="IPR022398">
    <property type="entry name" value="Peptidase_S8_His-AS"/>
</dbReference>
<evidence type="ECO:0000259" key="8">
    <source>
        <dbReference type="Pfam" id="PF24025"/>
    </source>
</evidence>
<dbReference type="Pfam" id="PF00082">
    <property type="entry name" value="Peptidase_S8"/>
    <property type="match status" value="1"/>
</dbReference>
<evidence type="ECO:0000313" key="10">
    <source>
        <dbReference type="Proteomes" id="UP000199322"/>
    </source>
</evidence>
<feature type="domain" description="Fervidolysin/DR-A0283-like Ig-like" evidence="8">
    <location>
        <begin position="444"/>
        <end position="537"/>
    </location>
</feature>
<dbReference type="InterPro" id="IPR000209">
    <property type="entry name" value="Peptidase_S8/S53_dom"/>
</dbReference>
<dbReference type="AlphaFoldDB" id="A0A1G6KTK2"/>
<gene>
    <name evidence="9" type="ORF">SAMN04488588_0860</name>
</gene>
<feature type="domain" description="Fervidolysin-like N-terminal prodomain" evidence="7">
    <location>
        <begin position="50"/>
        <end position="127"/>
    </location>
</feature>
<dbReference type="InterPro" id="IPR023828">
    <property type="entry name" value="Peptidase_S8_Ser-AS"/>
</dbReference>